<dbReference type="InterPro" id="IPR011011">
    <property type="entry name" value="Znf_FYVE_PHD"/>
</dbReference>
<dbReference type="WBParaSite" id="TREG1_64660.1">
    <property type="protein sequence ID" value="TREG1_64660.1"/>
    <property type="gene ID" value="TREG1_64660"/>
</dbReference>
<dbReference type="SUPFAM" id="SSF57903">
    <property type="entry name" value="FYVE/PHD zinc finger"/>
    <property type="match status" value="1"/>
</dbReference>
<keyword evidence="3" id="KW-0862">Zinc</keyword>
<dbReference type="SMART" id="SM00249">
    <property type="entry name" value="PHD"/>
    <property type="match status" value="1"/>
</dbReference>
<dbReference type="InterPro" id="IPR001965">
    <property type="entry name" value="Znf_PHD"/>
</dbReference>
<proteinExistence type="predicted"/>
<dbReference type="Gene3D" id="3.30.40.10">
    <property type="entry name" value="Zinc/RING finger domain, C3HC4 (zinc finger)"/>
    <property type="match status" value="1"/>
</dbReference>
<accession>A0AA85K3Q0</accession>
<dbReference type="InterPro" id="IPR000315">
    <property type="entry name" value="Znf_B-box"/>
</dbReference>
<dbReference type="CDD" id="cd19757">
    <property type="entry name" value="Bbox1"/>
    <property type="match status" value="1"/>
</dbReference>
<evidence type="ECO:0000259" key="5">
    <source>
        <dbReference type="PROSITE" id="PS50119"/>
    </source>
</evidence>
<sequence length="707" mass="78089">MEYSNCQNSDSDYLPEATLFCSACKSREVFGILTTCLHLTCQTCSELMHKDDVYLCTVCSERSTKVINNPNLCRPENTNKSPTCNWCHDNGEQTKSVGHCEDCGIWLCGECLKGHNRMPPLRNHNITVLSKSEHTGSLRCEAHPNEALECFCEACGVLTCRDCQLSVHRDHGSHRWVGEKAVQLKTPLEERVQELRKSGEKLSSILAHTNSARICTPEDSFMSSVEKARQDIKSRTASLIDCVRVRSECLLNELDKKMDMYAGRLHDTEALVTKLQEHINFVSAFSNHLINNVDSDPASLVQLYEIVKLRLDLLQILSEQILNDSASLGNSVDQKLKDQIKGSSLWTDNAVGWRTVVNTRALFLGNWDAEELCRYSGTIAWLPKQTDVNIPHKDSDQIVENQTTVKIENGLTQADNAASNLSTTTDTNDFLDSLAELDGDKLTCRDNGESLLGSAGCAICFGVGLLAHCGQCNRAYHLDCHLPRIDSISLTSDWVCVLCSVAANDETPSTTTTTQSLKNGFSWDDYMTGCRILTGLLVHSDAVHFTASICPSCSVSLISPRRSVPHCSAGHLYHRLAELRLSLEETVSSVSNGHCDSASSLNSYNGQSRYTCFSDWLIDLDNFLSDAAKETEVVYGSTKGSLQAAHQLRSHLKSLVHEYGPEFEAVLYPLATTSNEPENDYSVDVPICTPDSLIALSPAPLKIEVTE</sequence>
<dbReference type="GO" id="GO:0008270">
    <property type="term" value="F:zinc ion binding"/>
    <property type="evidence" value="ECO:0007669"/>
    <property type="project" value="UniProtKB-KW"/>
</dbReference>
<evidence type="ECO:0000256" key="3">
    <source>
        <dbReference type="ARBA" id="ARBA00022833"/>
    </source>
</evidence>
<organism evidence="6 7">
    <name type="scientific">Trichobilharzia regenti</name>
    <name type="common">Nasal bird schistosome</name>
    <dbReference type="NCBI Taxonomy" id="157069"/>
    <lineage>
        <taxon>Eukaryota</taxon>
        <taxon>Metazoa</taxon>
        <taxon>Spiralia</taxon>
        <taxon>Lophotrochozoa</taxon>
        <taxon>Platyhelminthes</taxon>
        <taxon>Trematoda</taxon>
        <taxon>Digenea</taxon>
        <taxon>Strigeidida</taxon>
        <taxon>Schistosomatoidea</taxon>
        <taxon>Schistosomatidae</taxon>
        <taxon>Trichobilharzia</taxon>
    </lineage>
</organism>
<evidence type="ECO:0000313" key="6">
    <source>
        <dbReference type="Proteomes" id="UP000050795"/>
    </source>
</evidence>
<dbReference type="InterPro" id="IPR047153">
    <property type="entry name" value="TRIM45/56/19-like"/>
</dbReference>
<dbReference type="SMART" id="SM00336">
    <property type="entry name" value="BBOX"/>
    <property type="match status" value="2"/>
</dbReference>
<reference evidence="7" key="2">
    <citation type="submission" date="2023-11" db="UniProtKB">
        <authorList>
            <consortium name="WormBaseParasite"/>
        </authorList>
    </citation>
    <scope>IDENTIFICATION</scope>
</reference>
<dbReference type="AlphaFoldDB" id="A0AA85K3Q0"/>
<keyword evidence="6" id="KW-1185">Reference proteome</keyword>
<dbReference type="SUPFAM" id="SSF57845">
    <property type="entry name" value="B-box zinc-binding domain"/>
    <property type="match status" value="1"/>
</dbReference>
<dbReference type="PANTHER" id="PTHR25462:SF299">
    <property type="entry name" value="E3 UBIQUITIN-PROTEIN LIGASE TRIM56"/>
    <property type="match status" value="1"/>
</dbReference>
<evidence type="ECO:0000256" key="4">
    <source>
        <dbReference type="PROSITE-ProRule" id="PRU00024"/>
    </source>
</evidence>
<dbReference type="Pfam" id="PF00643">
    <property type="entry name" value="zf-B_box"/>
    <property type="match status" value="1"/>
</dbReference>
<evidence type="ECO:0000313" key="7">
    <source>
        <dbReference type="WBParaSite" id="TREG1_64660.1"/>
    </source>
</evidence>
<reference evidence="6" key="1">
    <citation type="submission" date="2022-06" db="EMBL/GenBank/DDBJ databases">
        <authorList>
            <person name="Berger JAMES D."/>
            <person name="Berger JAMES D."/>
        </authorList>
    </citation>
    <scope>NUCLEOTIDE SEQUENCE [LARGE SCALE GENOMIC DNA]</scope>
</reference>
<keyword evidence="1" id="KW-0479">Metal-binding</keyword>
<dbReference type="GO" id="GO:0061630">
    <property type="term" value="F:ubiquitin protein ligase activity"/>
    <property type="evidence" value="ECO:0007669"/>
    <property type="project" value="TreeGrafter"/>
</dbReference>
<protein>
    <recommendedName>
        <fullName evidence="5">B box-type domain-containing protein</fullName>
    </recommendedName>
</protein>
<feature type="domain" description="B box-type" evidence="5">
    <location>
        <begin position="135"/>
        <end position="179"/>
    </location>
</feature>
<dbReference type="GO" id="GO:0005654">
    <property type="term" value="C:nucleoplasm"/>
    <property type="evidence" value="ECO:0007669"/>
    <property type="project" value="TreeGrafter"/>
</dbReference>
<name>A0AA85K3Q0_TRIRE</name>
<dbReference type="PROSITE" id="PS50119">
    <property type="entry name" value="ZF_BBOX"/>
    <property type="match status" value="1"/>
</dbReference>
<dbReference type="InterPro" id="IPR013083">
    <property type="entry name" value="Znf_RING/FYVE/PHD"/>
</dbReference>
<evidence type="ECO:0000256" key="1">
    <source>
        <dbReference type="ARBA" id="ARBA00022723"/>
    </source>
</evidence>
<evidence type="ECO:0000256" key="2">
    <source>
        <dbReference type="ARBA" id="ARBA00022771"/>
    </source>
</evidence>
<dbReference type="Gene3D" id="3.30.160.60">
    <property type="entry name" value="Classic Zinc Finger"/>
    <property type="match status" value="1"/>
</dbReference>
<dbReference type="GO" id="GO:0045087">
    <property type="term" value="P:innate immune response"/>
    <property type="evidence" value="ECO:0007669"/>
    <property type="project" value="TreeGrafter"/>
</dbReference>
<dbReference type="PANTHER" id="PTHR25462">
    <property type="entry name" value="BONUS, ISOFORM C-RELATED"/>
    <property type="match status" value="1"/>
</dbReference>
<dbReference type="GO" id="GO:0060340">
    <property type="term" value="P:positive regulation of type I interferon-mediated signaling pathway"/>
    <property type="evidence" value="ECO:0007669"/>
    <property type="project" value="TreeGrafter"/>
</dbReference>
<dbReference type="Proteomes" id="UP000050795">
    <property type="component" value="Unassembled WGS sequence"/>
</dbReference>
<dbReference type="Gene3D" id="4.10.830.40">
    <property type="match status" value="1"/>
</dbReference>
<keyword evidence="2 4" id="KW-0863">Zinc-finger</keyword>